<reference evidence="10" key="1">
    <citation type="submission" date="2020-11" db="EMBL/GenBank/DDBJ databases">
        <authorList>
            <person name="Tran Van P."/>
        </authorList>
    </citation>
    <scope>NUCLEOTIDE SEQUENCE</scope>
</reference>
<dbReference type="InterPro" id="IPR014041">
    <property type="entry name" value="ESCRT-II_cplx_Vps25-sub_N"/>
</dbReference>
<evidence type="ECO:0000256" key="7">
    <source>
        <dbReference type="ARBA" id="ARBA00030094"/>
    </source>
</evidence>
<comment type="similarity">
    <text evidence="2">Belongs to the VPS25 family.</text>
</comment>
<keyword evidence="8" id="KW-0732">Signal</keyword>
<dbReference type="Pfam" id="PF05871">
    <property type="entry name" value="ESCRT-II"/>
    <property type="match status" value="1"/>
</dbReference>
<keyword evidence="6" id="KW-0653">Protein transport</keyword>
<comment type="subcellular location">
    <subcellularLocation>
        <location evidence="1">Cytoplasm</location>
    </subcellularLocation>
</comment>
<proteinExistence type="inferred from homology"/>
<dbReference type="InterPro" id="IPR036390">
    <property type="entry name" value="WH_DNA-bd_sf"/>
</dbReference>
<protein>
    <recommendedName>
        <fullName evidence="3">Vacuolar protein-sorting-associated protein 25</fullName>
    </recommendedName>
    <alternativeName>
        <fullName evidence="7">ESCRT-II complex subunit VPS25</fullName>
    </alternativeName>
</protein>
<dbReference type="FunFam" id="1.10.10.570:FF:000001">
    <property type="entry name" value="vacuolar protein-sorting-associated protein 25"/>
    <property type="match status" value="1"/>
</dbReference>
<dbReference type="GO" id="GO:0016236">
    <property type="term" value="P:macroautophagy"/>
    <property type="evidence" value="ECO:0007669"/>
    <property type="project" value="UniProtKB-ARBA"/>
</dbReference>
<dbReference type="GO" id="GO:0043328">
    <property type="term" value="P:protein transport to vacuole involved in ubiquitin-dependent protein catabolic process via the multivesicular body sorting pathway"/>
    <property type="evidence" value="ECO:0007669"/>
    <property type="project" value="TreeGrafter"/>
</dbReference>
<dbReference type="FunFam" id="1.10.10.10:FF:000141">
    <property type="entry name" value="vacuolar protein-sorting-associated protein 25"/>
    <property type="match status" value="1"/>
</dbReference>
<dbReference type="Proteomes" id="UP000677054">
    <property type="component" value="Unassembled WGS sequence"/>
</dbReference>
<keyword evidence="11" id="KW-1185">Reference proteome</keyword>
<organism evidence="10">
    <name type="scientific">Darwinula stevensoni</name>
    <dbReference type="NCBI Taxonomy" id="69355"/>
    <lineage>
        <taxon>Eukaryota</taxon>
        <taxon>Metazoa</taxon>
        <taxon>Ecdysozoa</taxon>
        <taxon>Arthropoda</taxon>
        <taxon>Crustacea</taxon>
        <taxon>Oligostraca</taxon>
        <taxon>Ostracoda</taxon>
        <taxon>Podocopa</taxon>
        <taxon>Podocopida</taxon>
        <taxon>Darwinulocopina</taxon>
        <taxon>Darwinuloidea</taxon>
        <taxon>Darwinulidae</taxon>
        <taxon>Darwinula</taxon>
    </lineage>
</organism>
<dbReference type="InterPro" id="IPR036388">
    <property type="entry name" value="WH-like_DNA-bd_sf"/>
</dbReference>
<evidence type="ECO:0000256" key="5">
    <source>
        <dbReference type="ARBA" id="ARBA00022490"/>
    </source>
</evidence>
<evidence type="ECO:0000256" key="3">
    <source>
        <dbReference type="ARBA" id="ARBA00017934"/>
    </source>
</evidence>
<name>A0A7R9A491_9CRUS</name>
<dbReference type="InterPro" id="IPR008570">
    <property type="entry name" value="ESCRT-II_cplx_Vps25-sub"/>
</dbReference>
<evidence type="ECO:0000256" key="1">
    <source>
        <dbReference type="ARBA" id="ARBA00004496"/>
    </source>
</evidence>
<dbReference type="SUPFAM" id="SSF46785">
    <property type="entry name" value="Winged helix' DNA-binding domain"/>
    <property type="match status" value="2"/>
</dbReference>
<dbReference type="GO" id="GO:0005198">
    <property type="term" value="F:structural molecule activity"/>
    <property type="evidence" value="ECO:0007669"/>
    <property type="project" value="TreeGrafter"/>
</dbReference>
<dbReference type="PANTHER" id="PTHR13149">
    <property type="entry name" value="VACUOLAR PROTEIN SORTING-ASSOCIATED PROTEIN VPS25"/>
    <property type="match status" value="1"/>
</dbReference>
<keyword evidence="5" id="KW-0963">Cytoplasm</keyword>
<dbReference type="Gene3D" id="1.10.10.570">
    <property type="entry name" value="Winged helix' DNA-binding domain. Chain C. Domain 1"/>
    <property type="match status" value="1"/>
</dbReference>
<dbReference type="EMBL" id="CAJPEV010001531">
    <property type="protein sequence ID" value="CAG0893170.1"/>
    <property type="molecule type" value="Genomic_DNA"/>
</dbReference>
<sequence>MGIPSAVLASFAIAQCICGRAPLATPGDPCDPEEYPDPCALGDPNMECMGNGRCECMDGYADDAGGCKVEVGGDCFETECVSNADCIGIYPPFCECQEGFIEDVSTGLCKTPVEGECTVAEECVSHAACIDSECVCNRGFQDYGNGLCEVMTFDWPWQYTFPPFFTIQPNAATREKQLDAWRHLVLDYCRHQKIYLLDVNEALSSPLFQNRELNRKLGFEGVSVVLDGLQKTGNIEWIDKQKRRCYVYWKTPEEWGKLIYKWVQDKGLTNSVCTLFELAQGDDTAGEEFHGLHNDVLIKALKTLEARRQAEIIAEEGVKFF</sequence>
<dbReference type="EMBL" id="LR901048">
    <property type="protein sequence ID" value="CAD7247667.1"/>
    <property type="molecule type" value="Genomic_DNA"/>
</dbReference>
<dbReference type="SMART" id="SM00181">
    <property type="entry name" value="EGF"/>
    <property type="match status" value="3"/>
</dbReference>
<feature type="domain" description="EGF-like" evidence="9">
    <location>
        <begin position="29"/>
        <end position="68"/>
    </location>
</feature>
<evidence type="ECO:0000313" key="10">
    <source>
        <dbReference type="EMBL" id="CAD7247667.1"/>
    </source>
</evidence>
<dbReference type="PANTHER" id="PTHR13149:SF0">
    <property type="entry name" value="VACUOLAR PROTEIN-SORTING-ASSOCIATED PROTEIN 25"/>
    <property type="match status" value="1"/>
</dbReference>
<dbReference type="InterPro" id="IPR000742">
    <property type="entry name" value="EGF"/>
</dbReference>
<dbReference type="GO" id="GO:0042803">
    <property type="term" value="F:protein homodimerization activity"/>
    <property type="evidence" value="ECO:0007669"/>
    <property type="project" value="TreeGrafter"/>
</dbReference>
<dbReference type="GO" id="GO:0000814">
    <property type="term" value="C:ESCRT II complex"/>
    <property type="evidence" value="ECO:0007669"/>
    <property type="project" value="InterPro"/>
</dbReference>
<evidence type="ECO:0000256" key="4">
    <source>
        <dbReference type="ARBA" id="ARBA00022448"/>
    </source>
</evidence>
<dbReference type="Gene3D" id="1.10.10.10">
    <property type="entry name" value="Winged helix-like DNA-binding domain superfamily/Winged helix DNA-binding domain"/>
    <property type="match status" value="1"/>
</dbReference>
<feature type="chain" id="PRO_5036209662" description="Vacuolar protein-sorting-associated protein 25" evidence="8">
    <location>
        <begin position="20"/>
        <end position="321"/>
    </location>
</feature>
<feature type="signal peptide" evidence="8">
    <location>
        <begin position="1"/>
        <end position="19"/>
    </location>
</feature>
<evidence type="ECO:0000313" key="11">
    <source>
        <dbReference type="Proteomes" id="UP000677054"/>
    </source>
</evidence>
<gene>
    <name evidence="10" type="ORF">DSTB1V02_LOCUS7492</name>
</gene>
<keyword evidence="4" id="KW-0813">Transport</keyword>
<dbReference type="AlphaFoldDB" id="A0A7R9A491"/>
<evidence type="ECO:0000256" key="6">
    <source>
        <dbReference type="ARBA" id="ARBA00022927"/>
    </source>
</evidence>
<feature type="domain" description="EGF-like" evidence="9">
    <location>
        <begin position="74"/>
        <end position="110"/>
    </location>
</feature>
<accession>A0A7R9A491</accession>
<evidence type="ECO:0000259" key="9">
    <source>
        <dbReference type="SMART" id="SM00181"/>
    </source>
</evidence>
<evidence type="ECO:0000256" key="2">
    <source>
        <dbReference type="ARBA" id="ARBA00009674"/>
    </source>
</evidence>
<evidence type="ECO:0000256" key="8">
    <source>
        <dbReference type="SAM" id="SignalP"/>
    </source>
</evidence>
<dbReference type="OrthoDB" id="245150at2759"/>
<feature type="domain" description="EGF-like" evidence="9">
    <location>
        <begin position="116"/>
        <end position="149"/>
    </location>
</feature>